<dbReference type="InterPro" id="IPR036034">
    <property type="entry name" value="PDZ_sf"/>
</dbReference>
<dbReference type="GO" id="GO:0006508">
    <property type="term" value="P:proteolysis"/>
    <property type="evidence" value="ECO:0007669"/>
    <property type="project" value="UniProtKB-UniRule"/>
</dbReference>
<dbReference type="Pfam" id="PF26549">
    <property type="entry name" value="Tricorn_N"/>
    <property type="match status" value="1"/>
</dbReference>
<evidence type="ECO:0000313" key="12">
    <source>
        <dbReference type="EMBL" id="GHH64199.1"/>
    </source>
</evidence>
<dbReference type="SUPFAM" id="SSF50156">
    <property type="entry name" value="PDZ domain-like"/>
    <property type="match status" value="1"/>
</dbReference>
<keyword evidence="3 7" id="KW-0963">Cytoplasm</keyword>
<evidence type="ECO:0000256" key="3">
    <source>
        <dbReference type="ARBA" id="ARBA00022490"/>
    </source>
</evidence>
<feature type="site" description="Transition state stabilizer; via amide nitrogen" evidence="9">
    <location>
        <position position="968"/>
    </location>
</feature>
<dbReference type="FunFam" id="3.90.226.10:FF:000053">
    <property type="entry name" value="Tricorn protease homolog"/>
    <property type="match status" value="1"/>
</dbReference>
<dbReference type="InterPro" id="IPR012393">
    <property type="entry name" value="Tricorn_protease"/>
</dbReference>
<keyword evidence="6 7" id="KW-0720">Serine protease</keyword>
<dbReference type="Pfam" id="PF03572">
    <property type="entry name" value="Peptidase_S41"/>
    <property type="match status" value="1"/>
</dbReference>
<feature type="domain" description="Tail specific protease" evidence="11">
    <location>
        <begin position="832"/>
        <end position="1036"/>
    </location>
</feature>
<evidence type="ECO:0000256" key="9">
    <source>
        <dbReference type="PIRSR" id="PIRSR036421-3"/>
    </source>
</evidence>
<comment type="function">
    <text evidence="7">Degrades oligopeptides.</text>
</comment>
<dbReference type="PANTHER" id="PTHR43253">
    <property type="entry name" value="TRICORN PROTEASE HOMOLOG 2-RELATED"/>
    <property type="match status" value="1"/>
</dbReference>
<dbReference type="PANTHER" id="PTHR43253:SF1">
    <property type="entry name" value="TRICORN PROTEASE HOMOLOG 2-RELATED"/>
    <property type="match status" value="1"/>
</dbReference>
<dbReference type="Proteomes" id="UP000617734">
    <property type="component" value="Unassembled WGS sequence"/>
</dbReference>
<keyword evidence="13" id="KW-1185">Reference proteome</keyword>
<feature type="active site" description="Charge relay system" evidence="8">
    <location>
        <position position="745"/>
    </location>
</feature>
<dbReference type="CDD" id="cd07562">
    <property type="entry name" value="Peptidase_S41_TRI"/>
    <property type="match status" value="1"/>
</dbReference>
<sequence length="1075" mass="115179">MTEPHSTLAGAYLRHPHLHGDLITFVAENDIWLAPLDGGRAWRLTADQVPVSHPRFSPDGRHIAWASTRDGAPEIHLAPVEGGPARRLTYWGSGQTRMRGWTADGRPIATTTAGQATLRRSWAFAVPLDGGEPARLPYGPVGGLAPEPGGDRVLLLSAWSREPAHWKRYRGGTAGKLWIGTEEFARVHAGLGGNIESPLWVGGRIAFLSDHEGVGRLYSSLPDGGDLRAHTTAEDGFYARNAGTDGTRVVWHSAGDLWILDDLDGAEPRRLDIRLAGPATGRRPRPVSAAHWLSSAAPDRTGRASAVVVRGSVHWLTHREGPARVLDETPGVRARLARVVPGEDGAQGVLWVTDAEGDDAVEYAPAVLGAERRRLAAGQLGRVLGLVVSPDGKQLAVASHDGRVLLVTLADGAVHELARSTDGEVNGLVFSPDSAWLAWSQPALGPWSLRQIVLANLATRTVGEATPQRFVDTSPAFTADGKHLAFLSVRNFDPVYDAHVFDLSFPNGCRPYLITLAADTPSPFGPQRAGRPFGGEDDEAKGKKADAEEGADATPVTRVDLDGIADRIIPFPVEGGRFGSLRAAKDGVLWTRLPLVGELGDEAASLEDERPRPVLERFDFKKLRAEELVTGLDSFSVTGDGGRLAVLDEGQLRIVPADHKAAGEDDETDVDLSRLRVTVDPAAEWRQMFDENGRIMRDNFWRADMGGFDWAGALARYRPLVERLGSHDDLVDLLWEVQGELGTSHAYVTPHGTGTEAARRQGLLGADLVKDGEVWRIERILPGESSDPRARSPLAAPGAAVRPGDAVLAVNGRPVDPVTGPAPLLAGTAGQPVELTVAGKDGTDQRYPVVVPLADEEALRYHDWVAGRRAAVRELSGGRLGYLHVPDMVSAGWAQLHRDLRVEMAKEGVVVDLRENRGGHTSQLVIEKLNRKIIGWDRARDVAGADPYPGDAPRGPVVALANEFSGSDGDIVNAAIQALKIGPVVGTRTWGGVIGIDSKYSLVDGTGVTQPKYAFWLEGYGWGVENHGVDPDVEVPIAPHQYAAGEDPQLAEGVRLALAALAENPAKTPPPVPGL</sequence>
<dbReference type="InterPro" id="IPR015943">
    <property type="entry name" value="WD40/YVTN_repeat-like_dom_sf"/>
</dbReference>
<dbReference type="InterPro" id="IPR029045">
    <property type="entry name" value="ClpP/crotonase-like_dom_sf"/>
</dbReference>
<comment type="caution">
    <text evidence="12">The sequence shown here is derived from an EMBL/GenBank/DDBJ whole genome shotgun (WGS) entry which is preliminary data.</text>
</comment>
<evidence type="ECO:0000256" key="5">
    <source>
        <dbReference type="ARBA" id="ARBA00022801"/>
    </source>
</evidence>
<dbReference type="Gene3D" id="2.30.42.10">
    <property type="match status" value="1"/>
</dbReference>
<feature type="region of interest" description="Disordered" evidence="10">
    <location>
        <begin position="521"/>
        <end position="553"/>
    </location>
</feature>
<dbReference type="InterPro" id="IPR005151">
    <property type="entry name" value="Tail-specific_protease"/>
</dbReference>
<name>A0A919FF80_9ACTN</name>
<evidence type="ECO:0000256" key="10">
    <source>
        <dbReference type="SAM" id="MobiDB-lite"/>
    </source>
</evidence>
<dbReference type="SUPFAM" id="SSF52096">
    <property type="entry name" value="ClpP/crotonase"/>
    <property type="match status" value="1"/>
</dbReference>
<evidence type="ECO:0000256" key="4">
    <source>
        <dbReference type="ARBA" id="ARBA00022670"/>
    </source>
</evidence>
<proteinExistence type="inferred from homology"/>
<organism evidence="12 13">
    <name type="scientific">Kitasatospora indigofera</name>
    <dbReference type="NCBI Taxonomy" id="67307"/>
    <lineage>
        <taxon>Bacteria</taxon>
        <taxon>Bacillati</taxon>
        <taxon>Actinomycetota</taxon>
        <taxon>Actinomycetes</taxon>
        <taxon>Kitasatosporales</taxon>
        <taxon>Streptomycetaceae</taxon>
        <taxon>Kitasatospora</taxon>
    </lineage>
</organism>
<dbReference type="Gene3D" id="2.130.10.10">
    <property type="entry name" value="YVTN repeat-like/Quinoprotein amine dehydrogenase"/>
    <property type="match status" value="1"/>
</dbReference>
<evidence type="ECO:0000256" key="2">
    <source>
        <dbReference type="ARBA" id="ARBA00008524"/>
    </source>
</evidence>
<evidence type="ECO:0000256" key="1">
    <source>
        <dbReference type="ARBA" id="ARBA00004496"/>
    </source>
</evidence>
<comment type="similarity">
    <text evidence="2 7">Belongs to the peptidase S41B family.</text>
</comment>
<dbReference type="EMBL" id="BNBO01000005">
    <property type="protein sequence ID" value="GHH64199.1"/>
    <property type="molecule type" value="Genomic_DNA"/>
</dbReference>
<evidence type="ECO:0000256" key="6">
    <source>
        <dbReference type="ARBA" id="ARBA00022825"/>
    </source>
</evidence>
<accession>A0A919FF80</accession>
<dbReference type="GeneID" id="95351983"/>
<reference evidence="12" key="2">
    <citation type="submission" date="2020-09" db="EMBL/GenBank/DDBJ databases">
        <authorList>
            <person name="Sun Q."/>
            <person name="Ohkuma M."/>
        </authorList>
    </citation>
    <scope>NUCLEOTIDE SEQUENCE</scope>
    <source>
        <strain evidence="12">JCM 4646</strain>
    </source>
</reference>
<gene>
    <name evidence="12" type="primary">tri1</name>
    <name evidence="12" type="ORF">GCM10018781_14880</name>
</gene>
<dbReference type="Gene3D" id="2.120.10.60">
    <property type="entry name" value="Tricorn protease N-terminal domain"/>
    <property type="match status" value="1"/>
</dbReference>
<dbReference type="Pfam" id="PF26550">
    <property type="entry name" value="Tricorn_2nd"/>
    <property type="match status" value="1"/>
</dbReference>
<reference evidence="12" key="1">
    <citation type="journal article" date="2014" name="Int. J. Syst. Evol. Microbiol.">
        <title>Complete genome sequence of Corynebacterium casei LMG S-19264T (=DSM 44701T), isolated from a smear-ripened cheese.</title>
        <authorList>
            <consortium name="US DOE Joint Genome Institute (JGI-PGF)"/>
            <person name="Walter F."/>
            <person name="Albersmeier A."/>
            <person name="Kalinowski J."/>
            <person name="Ruckert C."/>
        </authorList>
    </citation>
    <scope>NUCLEOTIDE SEQUENCE</scope>
    <source>
        <strain evidence="12">JCM 4646</strain>
    </source>
</reference>
<evidence type="ECO:0000256" key="8">
    <source>
        <dbReference type="PIRSR" id="PIRSR036421-1"/>
    </source>
</evidence>
<evidence type="ECO:0000313" key="13">
    <source>
        <dbReference type="Proteomes" id="UP000617734"/>
    </source>
</evidence>
<dbReference type="InterPro" id="IPR029414">
    <property type="entry name" value="Tricorn_PDZ"/>
</dbReference>
<protein>
    <recommendedName>
        <fullName evidence="7">Tricorn protease homolog</fullName>
        <ecNumber evidence="7">3.4.21.-</ecNumber>
    </recommendedName>
</protein>
<dbReference type="EC" id="3.4.21.-" evidence="7"/>
<dbReference type="AlphaFoldDB" id="A0A919FF80"/>
<dbReference type="SUPFAM" id="SSF69304">
    <property type="entry name" value="Tricorn protease N-terminal domain"/>
    <property type="match status" value="2"/>
</dbReference>
<dbReference type="GO" id="GO:0008236">
    <property type="term" value="F:serine-type peptidase activity"/>
    <property type="evidence" value="ECO:0007669"/>
    <property type="project" value="UniProtKB-UniRule"/>
</dbReference>
<keyword evidence="4 7" id="KW-0645">Protease</keyword>
<comment type="subcellular location">
    <subcellularLocation>
        <location evidence="1 7">Cytoplasm</location>
    </subcellularLocation>
</comment>
<dbReference type="RefSeq" id="WP_190209983.1">
    <property type="nucleotide sequence ID" value="NZ_BNBO01000005.1"/>
</dbReference>
<keyword evidence="5 7" id="KW-0378">Hydrolase</keyword>
<dbReference type="CDD" id="cd10828">
    <property type="entry name" value="cpPDZ_Tricorn-protease"/>
    <property type="match status" value="1"/>
</dbReference>
<evidence type="ECO:0000256" key="7">
    <source>
        <dbReference type="PIRNR" id="PIRNR036421"/>
    </source>
</evidence>
<dbReference type="SMART" id="SM00245">
    <property type="entry name" value="TSPc"/>
    <property type="match status" value="1"/>
</dbReference>
<evidence type="ECO:0000259" key="11">
    <source>
        <dbReference type="SMART" id="SM00245"/>
    </source>
</evidence>
<dbReference type="InterPro" id="IPR028204">
    <property type="entry name" value="Tricorn_C1"/>
</dbReference>
<dbReference type="Pfam" id="PF14684">
    <property type="entry name" value="Tricorn_C1"/>
    <property type="match status" value="1"/>
</dbReference>
<feature type="active site" description="Charge relay system" evidence="8">
    <location>
        <position position="1025"/>
    </location>
</feature>
<feature type="active site" description="Nucleophile" evidence="8">
    <location>
        <position position="967"/>
    </location>
</feature>
<dbReference type="Gene3D" id="3.90.226.10">
    <property type="entry name" value="2-enoyl-CoA Hydratase, Chain A, domain 1"/>
    <property type="match status" value="1"/>
</dbReference>
<dbReference type="Pfam" id="PF14685">
    <property type="entry name" value="PDZ_Tricorn"/>
    <property type="match status" value="1"/>
</dbReference>
<dbReference type="GO" id="GO:0005737">
    <property type="term" value="C:cytoplasm"/>
    <property type="evidence" value="ECO:0007669"/>
    <property type="project" value="UniProtKB-SubCell"/>
</dbReference>
<dbReference type="PIRSF" id="PIRSF036421">
    <property type="entry name" value="Tricorn_protease"/>
    <property type="match status" value="1"/>
</dbReference>
<dbReference type="Gene3D" id="3.30.750.44">
    <property type="match status" value="1"/>
</dbReference>